<keyword evidence="2" id="KW-1185">Reference proteome</keyword>
<dbReference type="EMBL" id="CASHSV030000615">
    <property type="protein sequence ID" value="CAJ2669362.1"/>
    <property type="molecule type" value="Genomic_DNA"/>
</dbReference>
<organism evidence="1 2">
    <name type="scientific">Trifolium pratense</name>
    <name type="common">Red clover</name>
    <dbReference type="NCBI Taxonomy" id="57577"/>
    <lineage>
        <taxon>Eukaryota</taxon>
        <taxon>Viridiplantae</taxon>
        <taxon>Streptophyta</taxon>
        <taxon>Embryophyta</taxon>
        <taxon>Tracheophyta</taxon>
        <taxon>Spermatophyta</taxon>
        <taxon>Magnoliopsida</taxon>
        <taxon>eudicotyledons</taxon>
        <taxon>Gunneridae</taxon>
        <taxon>Pentapetalae</taxon>
        <taxon>rosids</taxon>
        <taxon>fabids</taxon>
        <taxon>Fabales</taxon>
        <taxon>Fabaceae</taxon>
        <taxon>Papilionoideae</taxon>
        <taxon>50 kb inversion clade</taxon>
        <taxon>NPAAA clade</taxon>
        <taxon>Hologalegina</taxon>
        <taxon>IRL clade</taxon>
        <taxon>Trifolieae</taxon>
        <taxon>Trifolium</taxon>
    </lineage>
</organism>
<evidence type="ECO:0000313" key="1">
    <source>
        <dbReference type="EMBL" id="CAJ2669362.1"/>
    </source>
</evidence>
<comment type="caution">
    <text evidence="1">The sequence shown here is derived from an EMBL/GenBank/DDBJ whole genome shotgun (WGS) entry which is preliminary data.</text>
</comment>
<sequence>MYDDLGSLGSPELVRNLPGNRLRVGLGLQWDVPRYAATLQLCVGTKVLLYQLERAKEITPALRDFLANPAVEFVGFLDPEVVVDKLRHSRHSLQLTARYRNLRKYLPFKLSRMTLTQIVESEDVLEDTLGAIKYVSQQCVHMGLQINSPIKIIYLELVYI</sequence>
<name>A0ACB0LQG6_TRIPR</name>
<reference evidence="1" key="1">
    <citation type="submission" date="2023-10" db="EMBL/GenBank/DDBJ databases">
        <authorList>
            <person name="Rodriguez Cubillos JULIANA M."/>
            <person name="De Vega J."/>
        </authorList>
    </citation>
    <scope>NUCLEOTIDE SEQUENCE</scope>
</reference>
<accession>A0ACB0LQG6</accession>
<dbReference type="Proteomes" id="UP001177021">
    <property type="component" value="Unassembled WGS sequence"/>
</dbReference>
<evidence type="ECO:0000313" key="2">
    <source>
        <dbReference type="Proteomes" id="UP001177021"/>
    </source>
</evidence>
<gene>
    <name evidence="1" type="ORF">MILVUS5_LOCUS33584</name>
</gene>
<protein>
    <submittedName>
        <fullName evidence="1">Uncharacterized protein</fullName>
    </submittedName>
</protein>
<proteinExistence type="predicted"/>